<dbReference type="SMART" id="SM00320">
    <property type="entry name" value="WD40"/>
    <property type="match status" value="3"/>
</dbReference>
<dbReference type="InterPro" id="IPR001680">
    <property type="entry name" value="WD40_rpt"/>
</dbReference>
<dbReference type="GO" id="GO:0001725">
    <property type="term" value="C:stress fiber"/>
    <property type="evidence" value="ECO:0007669"/>
    <property type="project" value="UniProtKB-SubCell"/>
</dbReference>
<feature type="compositionally biased region" description="Polar residues" evidence="14">
    <location>
        <begin position="523"/>
        <end position="533"/>
    </location>
</feature>
<dbReference type="GO" id="GO:0051015">
    <property type="term" value="F:actin filament binding"/>
    <property type="evidence" value="ECO:0007669"/>
    <property type="project" value="TreeGrafter"/>
</dbReference>
<evidence type="ECO:0000256" key="5">
    <source>
        <dbReference type="ARBA" id="ARBA00022574"/>
    </source>
</evidence>
<accession>A0A8X8BSA5</accession>
<dbReference type="EMBL" id="JAATIS010003638">
    <property type="protein sequence ID" value="KAG2464491.1"/>
    <property type="molecule type" value="Genomic_DNA"/>
</dbReference>
<keyword evidence="18" id="KW-1185">Reference proteome</keyword>
<dbReference type="SUPFAM" id="SSF50978">
    <property type="entry name" value="WD40 repeat-like"/>
    <property type="match status" value="1"/>
</dbReference>
<dbReference type="SMART" id="SM01166">
    <property type="entry name" value="DUF1899"/>
    <property type="match status" value="1"/>
</dbReference>
<comment type="similarity">
    <text evidence="2 13">Belongs to the WD repeat coronin family.</text>
</comment>
<keyword evidence="3" id="KW-0963">Cytoplasm</keyword>
<dbReference type="InterPro" id="IPR015048">
    <property type="entry name" value="DUF1899"/>
</dbReference>
<keyword evidence="8" id="KW-0009">Actin-binding</keyword>
<feature type="region of interest" description="Disordered" evidence="14">
    <location>
        <begin position="642"/>
        <end position="765"/>
    </location>
</feature>
<evidence type="ECO:0000256" key="7">
    <source>
        <dbReference type="ARBA" id="ARBA00023054"/>
    </source>
</evidence>
<evidence type="ECO:0000256" key="8">
    <source>
        <dbReference type="ARBA" id="ARBA00023203"/>
    </source>
</evidence>
<dbReference type="InterPro" id="IPR019775">
    <property type="entry name" value="WD40_repeat_CS"/>
</dbReference>
<evidence type="ECO:0000313" key="18">
    <source>
        <dbReference type="Proteomes" id="UP000886611"/>
    </source>
</evidence>
<gene>
    <name evidence="17" type="primary">Coro1b</name>
    <name evidence="17" type="ORF">GTO96_0003695</name>
</gene>
<name>A0A8X8BSA5_POLSE</name>
<feature type="repeat" description="WD" evidence="12">
    <location>
        <begin position="78"/>
        <end position="120"/>
    </location>
</feature>
<evidence type="ECO:0000256" key="13">
    <source>
        <dbReference type="RuleBase" id="RU280818"/>
    </source>
</evidence>
<feature type="compositionally biased region" description="Acidic residues" evidence="14">
    <location>
        <begin position="649"/>
        <end position="658"/>
    </location>
</feature>
<feature type="region of interest" description="Disordered" evidence="14">
    <location>
        <begin position="489"/>
        <end position="570"/>
    </location>
</feature>
<protein>
    <recommendedName>
        <fullName evidence="13">Coronin</fullName>
    </recommendedName>
</protein>
<dbReference type="PANTHER" id="PTHR10856:SF24">
    <property type="entry name" value="CORONIN-1B"/>
    <property type="match status" value="1"/>
</dbReference>
<feature type="repeat" description="WD" evidence="12">
    <location>
        <begin position="172"/>
        <end position="213"/>
    </location>
</feature>
<dbReference type="Pfam" id="PF16300">
    <property type="entry name" value="WD40_4"/>
    <property type="match status" value="1"/>
</dbReference>
<evidence type="ECO:0000256" key="2">
    <source>
        <dbReference type="ARBA" id="ARBA00009482"/>
    </source>
</evidence>
<keyword evidence="15" id="KW-1133">Transmembrane helix</keyword>
<feature type="non-terminal residue" evidence="17">
    <location>
        <position position="765"/>
    </location>
</feature>
<evidence type="ECO:0000256" key="10">
    <source>
        <dbReference type="ARBA" id="ARBA00024891"/>
    </source>
</evidence>
<evidence type="ECO:0000256" key="14">
    <source>
        <dbReference type="SAM" id="MobiDB-lite"/>
    </source>
</evidence>
<feature type="non-terminal residue" evidence="17">
    <location>
        <position position="1"/>
    </location>
</feature>
<proteinExistence type="inferred from homology"/>
<feature type="compositionally biased region" description="Polar residues" evidence="14">
    <location>
        <begin position="554"/>
        <end position="568"/>
    </location>
</feature>
<reference evidence="17 18" key="1">
    <citation type="journal article" date="2021" name="Cell">
        <title>Tracing the genetic footprints of vertebrate landing in non-teleost ray-finned fishes.</title>
        <authorList>
            <person name="Bi X."/>
            <person name="Wang K."/>
            <person name="Yang L."/>
            <person name="Pan H."/>
            <person name="Jiang H."/>
            <person name="Wei Q."/>
            <person name="Fang M."/>
            <person name="Yu H."/>
            <person name="Zhu C."/>
            <person name="Cai Y."/>
            <person name="He Y."/>
            <person name="Gan X."/>
            <person name="Zeng H."/>
            <person name="Yu D."/>
            <person name="Zhu Y."/>
            <person name="Jiang H."/>
            <person name="Qiu Q."/>
            <person name="Yang H."/>
            <person name="Zhang Y.E."/>
            <person name="Wang W."/>
            <person name="Zhu M."/>
            <person name="He S."/>
            <person name="Zhang G."/>
        </authorList>
    </citation>
    <scope>NUCLEOTIDE SEQUENCE [LARGE SCALE GENOMIC DNA]</scope>
    <source>
        <strain evidence="17">Bchr_013</strain>
    </source>
</reference>
<dbReference type="PROSITE" id="PS00678">
    <property type="entry name" value="WD_REPEATS_1"/>
    <property type="match status" value="1"/>
</dbReference>
<keyword evidence="7" id="KW-0175">Coiled coil</keyword>
<keyword evidence="15" id="KW-0812">Transmembrane</keyword>
<dbReference type="InterPro" id="IPR036322">
    <property type="entry name" value="WD40_repeat_dom_sf"/>
</dbReference>
<evidence type="ECO:0000256" key="9">
    <source>
        <dbReference type="ARBA" id="ARBA00023212"/>
    </source>
</evidence>
<feature type="compositionally biased region" description="Basic and acidic residues" evidence="14">
    <location>
        <begin position="703"/>
        <end position="713"/>
    </location>
</feature>
<feature type="compositionally biased region" description="Basic and acidic residues" evidence="14">
    <location>
        <begin position="747"/>
        <end position="759"/>
    </location>
</feature>
<feature type="transmembrane region" description="Helical" evidence="15">
    <location>
        <begin position="587"/>
        <end position="607"/>
    </location>
</feature>
<feature type="compositionally biased region" description="Low complexity" evidence="14">
    <location>
        <begin position="534"/>
        <end position="546"/>
    </location>
</feature>
<dbReference type="InterPro" id="IPR015943">
    <property type="entry name" value="WD40/YVTN_repeat-like_dom_sf"/>
</dbReference>
<comment type="subcellular location">
    <subcellularLocation>
        <location evidence="1">Cytoplasm</location>
        <location evidence="1">Cytoskeleton</location>
        <location evidence="1">Stress fiber</location>
    </subcellularLocation>
</comment>
<evidence type="ECO:0000256" key="11">
    <source>
        <dbReference type="ARBA" id="ARBA00046901"/>
    </source>
</evidence>
<comment type="subunit">
    <text evidence="11">Forms homooligomers, but does not form complexes with the other coronins. Interacts with Arp2/3 complex components, including ACTR2, ARPC1B and ARPC2. Binds actin.</text>
</comment>
<dbReference type="Proteomes" id="UP000886611">
    <property type="component" value="Unassembled WGS sequence"/>
</dbReference>
<keyword evidence="5 12" id="KW-0853">WD repeat</keyword>
<comment type="caution">
    <text evidence="17">The sequence shown here is derived from an EMBL/GenBank/DDBJ whole genome shotgun (WGS) entry which is preliminary data.</text>
</comment>
<feature type="domain" description="DUF1899" evidence="16">
    <location>
        <begin position="5"/>
        <end position="69"/>
    </location>
</feature>
<evidence type="ECO:0000256" key="15">
    <source>
        <dbReference type="SAM" id="Phobius"/>
    </source>
</evidence>
<dbReference type="Pfam" id="PF08953">
    <property type="entry name" value="DUF1899"/>
    <property type="match status" value="1"/>
</dbReference>
<dbReference type="PANTHER" id="PTHR10856">
    <property type="entry name" value="CORONIN"/>
    <property type="match status" value="1"/>
</dbReference>
<organism evidence="17 18">
    <name type="scientific">Polypterus senegalus</name>
    <name type="common">Senegal bichir</name>
    <dbReference type="NCBI Taxonomy" id="55291"/>
    <lineage>
        <taxon>Eukaryota</taxon>
        <taxon>Metazoa</taxon>
        <taxon>Chordata</taxon>
        <taxon>Craniata</taxon>
        <taxon>Vertebrata</taxon>
        <taxon>Euteleostomi</taxon>
        <taxon>Actinopterygii</taxon>
        <taxon>Polypteriformes</taxon>
        <taxon>Polypteridae</taxon>
        <taxon>Polypterus</taxon>
    </lineage>
</organism>
<comment type="function">
    <text evidence="10">Regulates leading edge dynamics and cell motility in fibroblasts. May be involved in cytokinesis and signal transduction.</text>
</comment>
<dbReference type="SMART" id="SM01167">
    <property type="entry name" value="DUF1900"/>
    <property type="match status" value="1"/>
</dbReference>
<dbReference type="PROSITE" id="PS50082">
    <property type="entry name" value="WD_REPEATS_2"/>
    <property type="match status" value="3"/>
</dbReference>
<evidence type="ECO:0000256" key="1">
    <source>
        <dbReference type="ARBA" id="ARBA00004529"/>
    </source>
</evidence>
<feature type="repeat" description="WD" evidence="12">
    <location>
        <begin position="128"/>
        <end position="170"/>
    </location>
</feature>
<evidence type="ECO:0000259" key="16">
    <source>
        <dbReference type="SMART" id="SM01166"/>
    </source>
</evidence>
<keyword evidence="15" id="KW-0472">Membrane</keyword>
<dbReference type="GO" id="GO:0016477">
    <property type="term" value="P:cell migration"/>
    <property type="evidence" value="ECO:0007669"/>
    <property type="project" value="TreeGrafter"/>
</dbReference>
<dbReference type="GO" id="GO:0007015">
    <property type="term" value="P:actin filament organization"/>
    <property type="evidence" value="ECO:0007669"/>
    <property type="project" value="TreeGrafter"/>
</dbReference>
<keyword evidence="4" id="KW-0597">Phosphoprotein</keyword>
<keyword evidence="9" id="KW-0206">Cytoskeleton</keyword>
<dbReference type="FunFam" id="2.130.10.10:FF:000003">
    <property type="entry name" value="Coronin"/>
    <property type="match status" value="1"/>
</dbReference>
<feature type="region of interest" description="Disordered" evidence="14">
    <location>
        <begin position="415"/>
        <end position="449"/>
    </location>
</feature>
<dbReference type="Pfam" id="PF00400">
    <property type="entry name" value="WD40"/>
    <property type="match status" value="3"/>
</dbReference>
<evidence type="ECO:0000313" key="17">
    <source>
        <dbReference type="EMBL" id="KAG2464491.1"/>
    </source>
</evidence>
<evidence type="ECO:0000256" key="3">
    <source>
        <dbReference type="ARBA" id="ARBA00022490"/>
    </source>
</evidence>
<evidence type="ECO:0000256" key="6">
    <source>
        <dbReference type="ARBA" id="ARBA00022737"/>
    </source>
</evidence>
<dbReference type="Gene3D" id="2.130.10.10">
    <property type="entry name" value="YVTN repeat-like/Quinoprotein amine dehydrogenase"/>
    <property type="match status" value="1"/>
</dbReference>
<dbReference type="InterPro" id="IPR015505">
    <property type="entry name" value="Coronin"/>
</dbReference>
<evidence type="ECO:0000256" key="12">
    <source>
        <dbReference type="PROSITE-ProRule" id="PRU00221"/>
    </source>
</evidence>
<keyword evidence="6 13" id="KW-0677">Repeat</keyword>
<dbReference type="AlphaFoldDB" id="A0A8X8BSA5"/>
<evidence type="ECO:0000256" key="4">
    <source>
        <dbReference type="ARBA" id="ARBA00022553"/>
    </source>
</evidence>
<feature type="compositionally biased region" description="Polar residues" evidence="14">
    <location>
        <begin position="489"/>
        <end position="502"/>
    </location>
</feature>
<feature type="compositionally biased region" description="Low complexity" evidence="14">
    <location>
        <begin position="415"/>
        <end position="434"/>
    </location>
</feature>
<sequence>MSFRRVVRQSKFRHVFGQAVKADQCYDDIRVSRVTWDSSFCAVNPKFVAVIVEASGGGAFMVLPLSKTGRIDKSYPTVCGHTGPVLDIDWCPHNDEVIASGSEDCTVKVWQIPENGLVAPLVEPVVSLEGHSKRVGIVTWHPTARNVLLSAGCDNVVVIWNVGSGEELFRLEDQHPDMIYSASWNRDGSLFCTACKDKSVRILDPRRGTVIKEKEKAHEGARPMRAIFLSDGKVFTTGFSRMSERQLALWDPNNLDEPIAIQEMDSSNGVLLPFYDPDTNVVYLCGKGDSSIRYFEITDEAPYVHFLNTYISKDPQRGMGFMSKRGLDVNKCEIARFYKLHERKCEPIIMTVPRKSDLFQDDLYPDTAGPEPPMEAEDWVAGRDAMPLLISLKDGYVPSKQRDLTVTRKNVLSKATASSASAASGGAAKSSGSTHLSAAASHPAGVPTVHHPGSNPAMFFATILITFSVMVNSQSSNKIDTLIDPAGNATTTVSSSPAQPMNQSVPKEPSSSESSTTQISKVQSPSTQSTFQAISTSSTTTKSIVTTKRETSPKKQNNVMQSTNTKLKTTSRKPAEIKTIPSERGTIIIIVLILLLIFLILLFVFSYRLLNKRTKNAYCVSKLIHPMQQRVTTLLSPFMTASTSREELHDEQEDEDTESSYKQQGVHAPKGQESGEESDVENNDNNNDNLDSDSDDYSSMDGCDLRERAKLMMEADEEEKARQKRGQAGEGGLLADIHAFSGSAVWSEEKSEDGAKGSEADITAL</sequence>
<feature type="compositionally biased region" description="Low complexity" evidence="14">
    <location>
        <begin position="503"/>
        <end position="522"/>
    </location>
</feature>
<dbReference type="PROSITE" id="PS50294">
    <property type="entry name" value="WD_REPEATS_REGION"/>
    <property type="match status" value="2"/>
</dbReference>